<evidence type="ECO:0000313" key="3">
    <source>
        <dbReference type="EMBL" id="MFK9003146.1"/>
    </source>
</evidence>
<evidence type="ECO:0000313" key="4">
    <source>
        <dbReference type="Proteomes" id="UP001623008"/>
    </source>
</evidence>
<comment type="caution">
    <text evidence="3">The sequence shown here is derived from an EMBL/GenBank/DDBJ whole genome shotgun (WGS) entry which is preliminary data.</text>
</comment>
<dbReference type="InterPro" id="IPR023210">
    <property type="entry name" value="NADP_OxRdtase_dom"/>
</dbReference>
<evidence type="ECO:0000259" key="2">
    <source>
        <dbReference type="Pfam" id="PF00248"/>
    </source>
</evidence>
<keyword evidence="4" id="KW-1185">Reference proteome</keyword>
<dbReference type="Pfam" id="PF00248">
    <property type="entry name" value="Aldo_ket_red"/>
    <property type="match status" value="1"/>
</dbReference>
<keyword evidence="1" id="KW-0560">Oxidoreductase</keyword>
<dbReference type="RefSeq" id="WP_406596602.1">
    <property type="nucleotide sequence ID" value="NZ_JBJHQF010000003.1"/>
</dbReference>
<proteinExistence type="predicted"/>
<gene>
    <name evidence="3" type="ORF">ACJEBJ_03320</name>
</gene>
<dbReference type="InterPro" id="IPR020471">
    <property type="entry name" value="AKR"/>
</dbReference>
<organism evidence="3 4">
    <name type="scientific">Pseudomonas pergaminensis</name>
    <dbReference type="NCBI Taxonomy" id="2853159"/>
    <lineage>
        <taxon>Bacteria</taxon>
        <taxon>Pseudomonadati</taxon>
        <taxon>Pseudomonadota</taxon>
        <taxon>Gammaproteobacteria</taxon>
        <taxon>Pseudomonadales</taxon>
        <taxon>Pseudomonadaceae</taxon>
        <taxon>Pseudomonas</taxon>
    </lineage>
</organism>
<dbReference type="CDD" id="cd19088">
    <property type="entry name" value="AKR_AKR13B1"/>
    <property type="match status" value="1"/>
</dbReference>
<accession>A0ABW8QUL5</accession>
<reference evidence="3 4" key="1">
    <citation type="submission" date="2024-11" db="EMBL/GenBank/DDBJ databases">
        <authorList>
            <person name="Lucas J.A."/>
        </authorList>
    </citation>
    <scope>NUCLEOTIDE SEQUENCE [LARGE SCALE GENOMIC DNA]</scope>
    <source>
        <strain evidence="3 4">Z 7.15</strain>
    </source>
</reference>
<dbReference type="EMBL" id="JBJHQF010000003">
    <property type="protein sequence ID" value="MFK9003146.1"/>
    <property type="molecule type" value="Genomic_DNA"/>
</dbReference>
<dbReference type="SUPFAM" id="SSF51430">
    <property type="entry name" value="NAD(P)-linked oxidoreductase"/>
    <property type="match status" value="1"/>
</dbReference>
<sequence>MRLTGPGIWGPPADESNAIQVLRLAVASGIQHIDTADAYGPHDVETLIRKALHPFADDLVIATKGGITRQGPGQWTPCGVPAYLRQCVELSLRRLGVDAIDLYYLHRIDPNVPLADQVGELEQMRTEGKIKALGLSKATIAQAVEASKIAPIAAIQNSFSLINTDSDDVVRWCESNHVAFVPYAPLGTGRCLAVEGSREPASPALAQDALRWLLDYSPAMFPIPGTSNASHLLENMRAADAD</sequence>
<name>A0ABW8QUL5_9PSED</name>
<protein>
    <submittedName>
        <fullName evidence="3">Aldo/keto reductase</fullName>
    </submittedName>
</protein>
<dbReference type="PRINTS" id="PR00069">
    <property type="entry name" value="ALDKETRDTASE"/>
</dbReference>
<dbReference type="InterPro" id="IPR036812">
    <property type="entry name" value="NAD(P)_OxRdtase_dom_sf"/>
</dbReference>
<dbReference type="Proteomes" id="UP001623008">
    <property type="component" value="Unassembled WGS sequence"/>
</dbReference>
<feature type="domain" description="NADP-dependent oxidoreductase" evidence="2">
    <location>
        <begin position="12"/>
        <end position="191"/>
    </location>
</feature>
<dbReference type="Gene3D" id="3.20.20.100">
    <property type="entry name" value="NADP-dependent oxidoreductase domain"/>
    <property type="match status" value="1"/>
</dbReference>
<dbReference type="InterPro" id="IPR050791">
    <property type="entry name" value="Aldo-Keto_reductase"/>
</dbReference>
<evidence type="ECO:0000256" key="1">
    <source>
        <dbReference type="ARBA" id="ARBA00023002"/>
    </source>
</evidence>
<dbReference type="PANTHER" id="PTHR43625:SF40">
    <property type="entry name" value="ALDO-KETO REDUCTASE YAKC [NADP(+)]"/>
    <property type="match status" value="1"/>
</dbReference>
<dbReference type="PANTHER" id="PTHR43625">
    <property type="entry name" value="AFLATOXIN B1 ALDEHYDE REDUCTASE"/>
    <property type="match status" value="1"/>
</dbReference>